<evidence type="ECO:0000313" key="2">
    <source>
        <dbReference type="WBParaSite" id="JU765_v2.g7734.t1"/>
    </source>
</evidence>
<evidence type="ECO:0000313" key="1">
    <source>
        <dbReference type="Proteomes" id="UP000887576"/>
    </source>
</evidence>
<dbReference type="WBParaSite" id="JU765_v2.g7734.t1">
    <property type="protein sequence ID" value="JU765_v2.g7734.t1"/>
    <property type="gene ID" value="JU765_v2.g7734"/>
</dbReference>
<protein>
    <submittedName>
        <fullName evidence="2">Uncharacterized protein</fullName>
    </submittedName>
</protein>
<dbReference type="Proteomes" id="UP000887576">
    <property type="component" value="Unplaced"/>
</dbReference>
<reference evidence="2" key="1">
    <citation type="submission" date="2022-11" db="UniProtKB">
        <authorList>
            <consortium name="WormBaseParasite"/>
        </authorList>
    </citation>
    <scope>IDENTIFICATION</scope>
</reference>
<proteinExistence type="predicted"/>
<name>A0AC34RL42_9BILA</name>
<sequence>MKNANALGFQILVCIYDNFIAVEFLVIPWTFVPIIKTGRFSSVQDSNPTILIDPGQQTDFYFRQLQQQWN</sequence>
<accession>A0AC34RL42</accession>
<organism evidence="1 2">
    <name type="scientific">Panagrolaimus sp. JU765</name>
    <dbReference type="NCBI Taxonomy" id="591449"/>
    <lineage>
        <taxon>Eukaryota</taxon>
        <taxon>Metazoa</taxon>
        <taxon>Ecdysozoa</taxon>
        <taxon>Nematoda</taxon>
        <taxon>Chromadorea</taxon>
        <taxon>Rhabditida</taxon>
        <taxon>Tylenchina</taxon>
        <taxon>Panagrolaimomorpha</taxon>
        <taxon>Panagrolaimoidea</taxon>
        <taxon>Panagrolaimidae</taxon>
        <taxon>Panagrolaimus</taxon>
    </lineage>
</organism>